<comment type="caution">
    <text evidence="5">The sequence shown here is derived from an EMBL/GenBank/DDBJ whole genome shotgun (WGS) entry which is preliminary data.</text>
</comment>
<dbReference type="PANTHER" id="PTHR43649">
    <property type="entry name" value="ARABINOSE-BINDING PROTEIN-RELATED"/>
    <property type="match status" value="1"/>
</dbReference>
<gene>
    <name evidence="5" type="ORF">GF339_02775</name>
</gene>
<evidence type="ECO:0000256" key="4">
    <source>
        <dbReference type="SAM" id="SignalP"/>
    </source>
</evidence>
<organism evidence="5 6">
    <name type="scientific">candidate division KSB3 bacterium</name>
    <dbReference type="NCBI Taxonomy" id="2044937"/>
    <lineage>
        <taxon>Bacteria</taxon>
        <taxon>candidate division KSB3</taxon>
    </lineage>
</organism>
<dbReference type="CDD" id="cd14750">
    <property type="entry name" value="PBP2_TMBP"/>
    <property type="match status" value="1"/>
</dbReference>
<proteinExistence type="inferred from homology"/>
<evidence type="ECO:0000256" key="2">
    <source>
        <dbReference type="ARBA" id="ARBA00022448"/>
    </source>
</evidence>
<feature type="signal peptide" evidence="4">
    <location>
        <begin position="1"/>
        <end position="18"/>
    </location>
</feature>
<dbReference type="Proteomes" id="UP000649604">
    <property type="component" value="Unassembled WGS sequence"/>
</dbReference>
<dbReference type="AlphaFoldDB" id="A0A9D5JSY8"/>
<dbReference type="SUPFAM" id="SSF53850">
    <property type="entry name" value="Periplasmic binding protein-like II"/>
    <property type="match status" value="1"/>
</dbReference>
<sequence>MMSILLVLMLGIPSLSGAEDKIVITMTGSTVGQEGELIRAGAEQYMQEHPNVEIKIFEVPDSTTARLLIYLKKLTDEDPEIDLYQIDVIWPGELADHLLDLNDYGAAEWTDGHFPELIQNNTVDGRLVAMPWFTDAGLLYYRTDLLEKYGYAAPPKTWDELEEMAKTIQDGEVMAGNENFWGFVWQGDIYEGLTCNALEWVASHGGGTFIDEDGQVTINNPDALKALERAANWIDTISPRAVIGFIEDDSRRWWQSGNAAFLRNWPYVYSMANAEGSPVQGKFAVAPLPGEQPGQSAATLGGWQLAVSKYSKHPEVAADIAVFMTSKPIQKMRAIQGAYNPTIIDLYQDPEVLDAVPFFGSLYDVFVNAVARPSSQTAPHYSQVSDFIFNGIHDILAGQREAQAVLDALEVDLQDLLAAE</sequence>
<dbReference type="PANTHER" id="PTHR43649:SF34">
    <property type="entry name" value="ABC TRANSPORTER PERIPLASMIC-BINDING PROTEIN YCJN-RELATED"/>
    <property type="match status" value="1"/>
</dbReference>
<evidence type="ECO:0000256" key="1">
    <source>
        <dbReference type="ARBA" id="ARBA00008520"/>
    </source>
</evidence>
<dbReference type="InterPro" id="IPR050490">
    <property type="entry name" value="Bact_solute-bd_prot1"/>
</dbReference>
<dbReference type="EMBL" id="WJJP01000083">
    <property type="protein sequence ID" value="MBD3323479.1"/>
    <property type="molecule type" value="Genomic_DNA"/>
</dbReference>
<dbReference type="Gene3D" id="3.40.190.10">
    <property type="entry name" value="Periplasmic binding protein-like II"/>
    <property type="match status" value="2"/>
</dbReference>
<name>A0A9D5JSY8_9BACT</name>
<accession>A0A9D5JSY8</accession>
<evidence type="ECO:0000313" key="5">
    <source>
        <dbReference type="EMBL" id="MBD3323479.1"/>
    </source>
</evidence>
<keyword evidence="2" id="KW-0813">Transport</keyword>
<keyword evidence="3 4" id="KW-0732">Signal</keyword>
<feature type="chain" id="PRO_5038899103" evidence="4">
    <location>
        <begin position="19"/>
        <end position="420"/>
    </location>
</feature>
<evidence type="ECO:0000313" key="6">
    <source>
        <dbReference type="Proteomes" id="UP000649604"/>
    </source>
</evidence>
<protein>
    <submittedName>
        <fullName evidence="5">Extracellular solute-binding protein</fullName>
    </submittedName>
</protein>
<dbReference type="Pfam" id="PF01547">
    <property type="entry name" value="SBP_bac_1"/>
    <property type="match status" value="1"/>
</dbReference>
<dbReference type="InterPro" id="IPR006059">
    <property type="entry name" value="SBP"/>
</dbReference>
<comment type="similarity">
    <text evidence="1">Belongs to the bacterial solute-binding protein 1 family.</text>
</comment>
<reference evidence="5" key="1">
    <citation type="submission" date="2019-11" db="EMBL/GenBank/DDBJ databases">
        <title>Microbial mats filling the niche in hypersaline microbial mats.</title>
        <authorList>
            <person name="Wong H.L."/>
            <person name="Macleod F.I."/>
            <person name="White R.A. III"/>
            <person name="Burns B.P."/>
        </authorList>
    </citation>
    <scope>NUCLEOTIDE SEQUENCE</scope>
    <source>
        <strain evidence="5">Rbin_158</strain>
    </source>
</reference>
<evidence type="ECO:0000256" key="3">
    <source>
        <dbReference type="ARBA" id="ARBA00022729"/>
    </source>
</evidence>